<keyword evidence="1" id="KW-0812">Transmembrane</keyword>
<keyword evidence="1" id="KW-0472">Membrane</keyword>
<comment type="caution">
    <text evidence="2">The sequence shown here is derived from an EMBL/GenBank/DDBJ whole genome shotgun (WGS) entry which is preliminary data.</text>
</comment>
<organism evidence="2 3">
    <name type="scientific">Zhenpiania hominis</name>
    <dbReference type="NCBI Taxonomy" id="2763644"/>
    <lineage>
        <taxon>Bacteria</taxon>
        <taxon>Bacillati</taxon>
        <taxon>Bacillota</taxon>
        <taxon>Clostridia</taxon>
        <taxon>Peptostreptococcales</taxon>
        <taxon>Anaerovoracaceae</taxon>
        <taxon>Zhenpiania</taxon>
    </lineage>
</organism>
<keyword evidence="3" id="KW-1185">Reference proteome</keyword>
<dbReference type="RefSeq" id="WP_187303142.1">
    <property type="nucleotide sequence ID" value="NZ_CBCTON010000031.1"/>
</dbReference>
<dbReference type="InterPro" id="IPR046594">
    <property type="entry name" value="DUF6652"/>
</dbReference>
<keyword evidence="1" id="KW-1133">Transmembrane helix</keyword>
<dbReference type="Pfam" id="PF20357">
    <property type="entry name" value="DUF6652"/>
    <property type="match status" value="1"/>
</dbReference>
<feature type="transmembrane region" description="Helical" evidence="1">
    <location>
        <begin position="121"/>
        <end position="149"/>
    </location>
</feature>
<reference evidence="2" key="1">
    <citation type="submission" date="2020-08" db="EMBL/GenBank/DDBJ databases">
        <title>Genome public.</title>
        <authorList>
            <person name="Liu C."/>
            <person name="Sun Q."/>
        </authorList>
    </citation>
    <scope>NUCLEOTIDE SEQUENCE</scope>
    <source>
        <strain evidence="2">BX12</strain>
    </source>
</reference>
<evidence type="ECO:0000313" key="3">
    <source>
        <dbReference type="Proteomes" id="UP000602647"/>
    </source>
</evidence>
<sequence length="188" mass="20895">MARKDRFLVVLYLYLFSILAEIGGLYYFLKAPSAFSKGLAAAAALFMLLCFAAVVTLIILNISCAVRYFREKDGILLRQAMKGMKLGSIPFFIINFLVCLMIAAVIFGASRGFAVFLPWVWNWVLCAVASTYIIMAGSSCYGIALARLLRQNGSLSRKQMSVHIVLQLIFVLDVIDTLELLKFSAKNL</sequence>
<evidence type="ECO:0000313" key="2">
    <source>
        <dbReference type="EMBL" id="MBC6680039.1"/>
    </source>
</evidence>
<dbReference type="Proteomes" id="UP000602647">
    <property type="component" value="Unassembled WGS sequence"/>
</dbReference>
<accession>A0A923SS63</accession>
<dbReference type="AlphaFoldDB" id="A0A923SS63"/>
<feature type="transmembrane region" description="Helical" evidence="1">
    <location>
        <begin position="89"/>
        <end position="109"/>
    </location>
</feature>
<dbReference type="EMBL" id="JACRYT010000009">
    <property type="protein sequence ID" value="MBC6680039.1"/>
    <property type="molecule type" value="Genomic_DNA"/>
</dbReference>
<feature type="transmembrane region" description="Helical" evidence="1">
    <location>
        <begin position="7"/>
        <end position="29"/>
    </location>
</feature>
<protein>
    <submittedName>
        <fullName evidence="2">Uncharacterized protein</fullName>
    </submittedName>
</protein>
<evidence type="ECO:0000256" key="1">
    <source>
        <dbReference type="SAM" id="Phobius"/>
    </source>
</evidence>
<name>A0A923SS63_9FIRM</name>
<gene>
    <name evidence="2" type="ORF">H9L42_09365</name>
</gene>
<feature type="transmembrane region" description="Helical" evidence="1">
    <location>
        <begin position="41"/>
        <end position="69"/>
    </location>
</feature>
<proteinExistence type="predicted"/>